<dbReference type="EMBL" id="CAXKWB010002606">
    <property type="protein sequence ID" value="CAL4067265.1"/>
    <property type="molecule type" value="Genomic_DNA"/>
</dbReference>
<evidence type="ECO:0000313" key="1">
    <source>
        <dbReference type="EMBL" id="CAL4067265.1"/>
    </source>
</evidence>
<keyword evidence="2" id="KW-1185">Reference proteome</keyword>
<dbReference type="Proteomes" id="UP001497623">
    <property type="component" value="Unassembled WGS sequence"/>
</dbReference>
<sequence length="431" mass="47478">MSPPSEVAPAVAALPADANRELPLALNMEDPVGAAVPGRPGMVPAEALGLGLGVDAEEGPQGALEVQMNQQVPQQLDASMAEEIDPVDLFLNFLEGKMAGTTSNKMICAPECFHGTEVGEGLPSKQVMILSSGSSKIIEADDEELNAQGLKPYPHMYLTTQHILTLTKSLATMHAQILSKGKVSKSVQEVCSNSASRNSMANVSIANENKNTTPEVCQPQLENNQVNVLKDKWTAQVTHLETVDTDMEIVVDVLKNANSSPRTIKKLEALRSDLPTLTQFLQFASSIQTRMVPCIGPIGINDIYLNENEEGEIISMAVRLRTGDEEMKGPVLRDISWLWLTLLEATTLRDRYMELCNEYCSSFNKTFSHLIKSGDCEELSYFDVMRDLGENFLHAFLTIVHKFVSSNTWFFDRRLHTTEGLISLVDIFSFL</sequence>
<accession>A0AAV2Q1T7</accession>
<feature type="non-terminal residue" evidence="1">
    <location>
        <position position="431"/>
    </location>
</feature>
<comment type="caution">
    <text evidence="1">The sequence shown here is derived from an EMBL/GenBank/DDBJ whole genome shotgun (WGS) entry which is preliminary data.</text>
</comment>
<name>A0AAV2Q1T7_MEGNR</name>
<organism evidence="1 2">
    <name type="scientific">Meganyctiphanes norvegica</name>
    <name type="common">Northern krill</name>
    <name type="synonym">Thysanopoda norvegica</name>
    <dbReference type="NCBI Taxonomy" id="48144"/>
    <lineage>
        <taxon>Eukaryota</taxon>
        <taxon>Metazoa</taxon>
        <taxon>Ecdysozoa</taxon>
        <taxon>Arthropoda</taxon>
        <taxon>Crustacea</taxon>
        <taxon>Multicrustacea</taxon>
        <taxon>Malacostraca</taxon>
        <taxon>Eumalacostraca</taxon>
        <taxon>Eucarida</taxon>
        <taxon>Euphausiacea</taxon>
        <taxon>Euphausiidae</taxon>
        <taxon>Meganyctiphanes</taxon>
    </lineage>
</organism>
<evidence type="ECO:0000313" key="2">
    <source>
        <dbReference type="Proteomes" id="UP001497623"/>
    </source>
</evidence>
<reference evidence="1 2" key="1">
    <citation type="submission" date="2024-05" db="EMBL/GenBank/DDBJ databases">
        <authorList>
            <person name="Wallberg A."/>
        </authorList>
    </citation>
    <scope>NUCLEOTIDE SEQUENCE [LARGE SCALE GENOMIC DNA]</scope>
</reference>
<protein>
    <submittedName>
        <fullName evidence="1">Uncharacterized protein</fullName>
    </submittedName>
</protein>
<proteinExistence type="predicted"/>
<dbReference type="AlphaFoldDB" id="A0AAV2Q1T7"/>
<gene>
    <name evidence="1" type="ORF">MNOR_LOCUS6341</name>
</gene>